<protein>
    <submittedName>
        <fullName evidence="2">DUF308 domain-containing protein</fullName>
    </submittedName>
</protein>
<dbReference type="PANTHER" id="PTHR34989">
    <property type="entry name" value="PROTEIN HDED"/>
    <property type="match status" value="1"/>
</dbReference>
<evidence type="ECO:0000313" key="3">
    <source>
        <dbReference type="Proteomes" id="UP001596289"/>
    </source>
</evidence>
<feature type="transmembrane region" description="Helical" evidence="1">
    <location>
        <begin position="118"/>
        <end position="139"/>
    </location>
</feature>
<dbReference type="Pfam" id="PF03729">
    <property type="entry name" value="DUF308"/>
    <property type="match status" value="2"/>
</dbReference>
<feature type="transmembrane region" description="Helical" evidence="1">
    <location>
        <begin position="61"/>
        <end position="83"/>
    </location>
</feature>
<dbReference type="EMBL" id="JBHSSL010000115">
    <property type="protein sequence ID" value="MFC6171684.1"/>
    <property type="molecule type" value="Genomic_DNA"/>
</dbReference>
<dbReference type="Proteomes" id="UP001596289">
    <property type="component" value="Unassembled WGS sequence"/>
</dbReference>
<keyword evidence="3" id="KW-1185">Reference proteome</keyword>
<feature type="transmembrane region" description="Helical" evidence="1">
    <location>
        <begin position="32"/>
        <end position="49"/>
    </location>
</feature>
<name>A0ABW1RKK6_9LACO</name>
<feature type="transmembrane region" description="Helical" evidence="1">
    <location>
        <begin position="89"/>
        <end position="106"/>
    </location>
</feature>
<gene>
    <name evidence="2" type="ORF">ACFQGP_14075</name>
</gene>
<reference evidence="3" key="1">
    <citation type="journal article" date="2019" name="Int. J. Syst. Evol. Microbiol.">
        <title>The Global Catalogue of Microorganisms (GCM) 10K type strain sequencing project: providing services to taxonomists for standard genome sequencing and annotation.</title>
        <authorList>
            <consortium name="The Broad Institute Genomics Platform"/>
            <consortium name="The Broad Institute Genome Sequencing Center for Infectious Disease"/>
            <person name="Wu L."/>
            <person name="Ma J."/>
        </authorList>
    </citation>
    <scope>NUCLEOTIDE SEQUENCE [LARGE SCALE GENOMIC DNA]</scope>
    <source>
        <strain evidence="3">CCM 8904</strain>
    </source>
</reference>
<keyword evidence="1" id="KW-0812">Transmembrane</keyword>
<keyword evidence="1" id="KW-0472">Membrane</keyword>
<sequence>MQRLQRYTWLRALVYFIFGLIITLYPHPVFRFGVYAISLYLLISGIISITSSRQARQQTNFYSLAFFSGAFKIIAALFILIFARGIVSILPIFLGIILLMYGIFKFGQAWNQRQVVNVKPWGALIYSVLVILAGAFLLFNPFKSVLLGFQIFGVILIIMSIGEIVTWWQTRHQ</sequence>
<dbReference type="PANTHER" id="PTHR34989:SF1">
    <property type="entry name" value="PROTEIN HDED"/>
    <property type="match status" value="1"/>
</dbReference>
<organism evidence="2 3">
    <name type="scientific">Loigolactobacillus jiayinensis</name>
    <dbReference type="NCBI Taxonomy" id="2486016"/>
    <lineage>
        <taxon>Bacteria</taxon>
        <taxon>Bacillati</taxon>
        <taxon>Bacillota</taxon>
        <taxon>Bacilli</taxon>
        <taxon>Lactobacillales</taxon>
        <taxon>Lactobacillaceae</taxon>
        <taxon>Loigolactobacillus</taxon>
    </lineage>
</organism>
<dbReference type="InterPro" id="IPR052712">
    <property type="entry name" value="Acid_resist_chaperone_HdeD"/>
</dbReference>
<evidence type="ECO:0000313" key="2">
    <source>
        <dbReference type="EMBL" id="MFC6171684.1"/>
    </source>
</evidence>
<feature type="transmembrane region" description="Helical" evidence="1">
    <location>
        <begin position="145"/>
        <end position="168"/>
    </location>
</feature>
<dbReference type="RefSeq" id="WP_125552446.1">
    <property type="nucleotide sequence ID" value="NZ_JBHSSL010000115.1"/>
</dbReference>
<keyword evidence="1" id="KW-1133">Transmembrane helix</keyword>
<feature type="transmembrane region" description="Helical" evidence="1">
    <location>
        <begin position="7"/>
        <end position="26"/>
    </location>
</feature>
<proteinExistence type="predicted"/>
<dbReference type="InterPro" id="IPR005325">
    <property type="entry name" value="DUF308_memb"/>
</dbReference>
<comment type="caution">
    <text evidence="2">The sequence shown here is derived from an EMBL/GenBank/DDBJ whole genome shotgun (WGS) entry which is preliminary data.</text>
</comment>
<evidence type="ECO:0000256" key="1">
    <source>
        <dbReference type="SAM" id="Phobius"/>
    </source>
</evidence>
<accession>A0ABW1RKK6</accession>